<dbReference type="PANTHER" id="PTHR19316:SF18">
    <property type="entry name" value="HSP70-BINDING PROTEIN 1"/>
    <property type="match status" value="1"/>
</dbReference>
<evidence type="ECO:0000256" key="1">
    <source>
        <dbReference type="ARBA" id="ARBA00011045"/>
    </source>
</evidence>
<keyword evidence="4" id="KW-0677">Repeat</keyword>
<dbReference type="AlphaFoldDB" id="J7RR58"/>
<reference evidence="7" key="2">
    <citation type="submission" date="2012-08" db="EMBL/GenBank/DDBJ databases">
        <title>Genome sequence of Kazachstania naganishii.</title>
        <authorList>
            <person name="Gordon J.L."/>
            <person name="Armisen D."/>
            <person name="Proux-Wera E."/>
            <person name="OhEigeartaigh S.S."/>
            <person name="Byrne K.P."/>
            <person name="Wolfe K.H."/>
        </authorList>
    </citation>
    <scope>NUCLEOTIDE SEQUENCE [LARGE SCALE GENOMIC DNA]</scope>
    <source>
        <strain evidence="7">ATCC MYA-139 / BCRC 22969 / CBS 8797 / CCRC 22969 / KCTC 17520 / NBRC 10181 / NCYC 3082</strain>
    </source>
</reference>
<evidence type="ECO:0000256" key="3">
    <source>
        <dbReference type="ARBA" id="ARBA00020719"/>
    </source>
</evidence>
<dbReference type="InterPro" id="IPR016024">
    <property type="entry name" value="ARM-type_fold"/>
</dbReference>
<dbReference type="InterPro" id="IPR011989">
    <property type="entry name" value="ARM-like"/>
</dbReference>
<dbReference type="EMBL" id="HE978323">
    <property type="protein sequence ID" value="CCK72333.1"/>
    <property type="molecule type" value="Genomic_DNA"/>
</dbReference>
<organism evidence="6 7">
    <name type="scientific">Huiozyma naganishii (strain ATCC MYA-139 / BCRC 22969 / CBS 8797 / KCTC 17520 / NBRC 10181 / NCYC 3082 / Yp74L-3)</name>
    <name type="common">Yeast</name>
    <name type="synonym">Kazachstania naganishii</name>
    <dbReference type="NCBI Taxonomy" id="1071383"/>
    <lineage>
        <taxon>Eukaryota</taxon>
        <taxon>Fungi</taxon>
        <taxon>Dikarya</taxon>
        <taxon>Ascomycota</taxon>
        <taxon>Saccharomycotina</taxon>
        <taxon>Saccharomycetes</taxon>
        <taxon>Saccharomycetales</taxon>
        <taxon>Saccharomycetaceae</taxon>
        <taxon>Huiozyma</taxon>
    </lineage>
</organism>
<dbReference type="KEGG" id="kng:KNAG_0J02540"/>
<evidence type="ECO:0000256" key="2">
    <source>
        <dbReference type="ARBA" id="ARBA00015214"/>
    </source>
</evidence>
<dbReference type="Proteomes" id="UP000006310">
    <property type="component" value="Chromosome 10"/>
</dbReference>
<feature type="domain" description="Nucleotide exchange factor Fes1" evidence="5">
    <location>
        <begin position="1"/>
        <end position="83"/>
    </location>
</feature>
<evidence type="ECO:0000256" key="4">
    <source>
        <dbReference type="ARBA" id="ARBA00022737"/>
    </source>
</evidence>
<dbReference type="GO" id="GO:0000774">
    <property type="term" value="F:adenyl-nucleotide exchange factor activity"/>
    <property type="evidence" value="ECO:0007669"/>
    <property type="project" value="EnsemblFungi"/>
</dbReference>
<gene>
    <name evidence="6" type="primary">KNAG0J02540</name>
    <name evidence="6" type="ordered locus">KNAG_0J02540</name>
</gene>
<accession>J7RR58</accession>
<dbReference type="Gene3D" id="1.25.10.10">
    <property type="entry name" value="Leucine-rich Repeat Variant"/>
    <property type="match status" value="1"/>
</dbReference>
<comment type="similarity">
    <text evidence="1">Belongs to the FES1 family.</text>
</comment>
<dbReference type="SUPFAM" id="SSF48371">
    <property type="entry name" value="ARM repeat"/>
    <property type="match status" value="1"/>
</dbReference>
<reference evidence="6 7" key="1">
    <citation type="journal article" date="2011" name="Proc. Natl. Acad. Sci. U.S.A.">
        <title>Evolutionary erosion of yeast sex chromosomes by mating-type switching accidents.</title>
        <authorList>
            <person name="Gordon J.L."/>
            <person name="Armisen D."/>
            <person name="Proux-Wera E."/>
            <person name="Oheigeartaigh S.S."/>
            <person name="Byrne K.P."/>
            <person name="Wolfe K.H."/>
        </authorList>
    </citation>
    <scope>NUCLEOTIDE SEQUENCE [LARGE SCALE GENOMIC DNA]</scope>
    <source>
        <strain evidence="7">ATCC MYA-139 / BCRC 22969 / CBS 8797 / CCRC 22969 / KCTC 17520 / NBRC 10181 / NCYC 3082</strain>
    </source>
</reference>
<dbReference type="RefSeq" id="XP_022466578.1">
    <property type="nucleotide sequence ID" value="XM_022610265.1"/>
</dbReference>
<dbReference type="HOGENOM" id="CLU_046722_1_0_1"/>
<dbReference type="STRING" id="1071383.J7RR58"/>
<name>J7RR58_HUIN7</name>
<dbReference type="GeneID" id="34528088"/>
<protein>
    <recommendedName>
        <fullName evidence="3">Hsp70 nucleotide exchange factor FES1</fullName>
    </recommendedName>
    <alternativeName>
        <fullName evidence="2">Hsp70 nucleotide exchange factor fes1</fullName>
    </alternativeName>
</protein>
<dbReference type="OMA" id="LHWSIAN"/>
<dbReference type="PANTHER" id="PTHR19316">
    <property type="entry name" value="PROTEIN FOLDING REGULATOR"/>
    <property type="match status" value="1"/>
</dbReference>
<proteinExistence type="inferred from homology"/>
<evidence type="ECO:0000313" key="7">
    <source>
        <dbReference type="Proteomes" id="UP000006310"/>
    </source>
</evidence>
<dbReference type="GO" id="GO:0005829">
    <property type="term" value="C:cytosol"/>
    <property type="evidence" value="ECO:0007669"/>
    <property type="project" value="EnsemblFungi"/>
</dbReference>
<dbReference type="Pfam" id="PF08609">
    <property type="entry name" value="Fes1"/>
    <property type="match status" value="1"/>
</dbReference>
<dbReference type="GO" id="GO:0005783">
    <property type="term" value="C:endoplasmic reticulum"/>
    <property type="evidence" value="ECO:0007669"/>
    <property type="project" value="TreeGrafter"/>
</dbReference>
<evidence type="ECO:0000313" key="6">
    <source>
        <dbReference type="EMBL" id="CCK72333.1"/>
    </source>
</evidence>
<dbReference type="InterPro" id="IPR050693">
    <property type="entry name" value="Hsp70_NEF-Inhibitors"/>
</dbReference>
<evidence type="ECO:0000259" key="5">
    <source>
        <dbReference type="Pfam" id="PF08609"/>
    </source>
</evidence>
<dbReference type="eggNOG" id="KOG2160">
    <property type="taxonomic scope" value="Eukaryota"/>
</dbReference>
<keyword evidence="7" id="KW-1185">Reference proteome</keyword>
<dbReference type="InterPro" id="IPR013918">
    <property type="entry name" value="Nucleotide_exch_fac_Fes1"/>
</dbReference>
<sequence>MEKLLHWSIANSQGDKEAIAKAGAPDPKLLEQLFGGGNQVDDATLMKECTRAILDDEVELENKLTAMDNFEMLIENLDNANNIENMKLWEPILKMLDFEEAELRQGALSIIGTAVQNNSTSQDNFIKYDTGLEKVIKLAGDMAQPNGVRTKALYALSNLTRNHPAMAEKFEQQNGLDIVPVILNDPKSEPKLKMRVIALITAFISTVTVDDKLLSLLRKDGVIQAVAESFLDETNINIVDRVLAFFSRLIACGVKFTNSELVTLRKGFEQIQPLKDRLNEDDYLSVKYVL</sequence>
<dbReference type="OrthoDB" id="10250458at2759"/>
<dbReference type="GO" id="GO:0071629">
    <property type="term" value="P:cytoplasm protein quality control by the ubiquitin-proteasome system"/>
    <property type="evidence" value="ECO:0007669"/>
    <property type="project" value="EnsemblFungi"/>
</dbReference>